<feature type="region of interest" description="Disordered" evidence="1">
    <location>
        <begin position="97"/>
        <end position="121"/>
    </location>
</feature>
<gene>
    <name evidence="2" type="ordered locus">STH2814</name>
</gene>
<protein>
    <submittedName>
        <fullName evidence="2">Uncharacterized protein</fullName>
    </submittedName>
</protein>
<dbReference type="HOGENOM" id="CLU_2036868_0_0_9"/>
<accession>Q67KJ9</accession>
<dbReference type="KEGG" id="sth:STH2814"/>
<evidence type="ECO:0000313" key="3">
    <source>
        <dbReference type="Proteomes" id="UP000000417"/>
    </source>
</evidence>
<dbReference type="AlphaFoldDB" id="Q67KJ9"/>
<dbReference type="EMBL" id="AP006840">
    <property type="protein sequence ID" value="BAD41799.1"/>
    <property type="molecule type" value="Genomic_DNA"/>
</dbReference>
<proteinExistence type="predicted"/>
<sequence>MTKKGMSWGTSGAHHMAQIRSLEAEGQLKHWLGGWQKRRWPEAKAVDRRHGPCRVIERLATTDPAGWLAARLPLLASAAGNSELGRRLKRLAQAVPTSELISRGQPAPWRSRMIPTRQASA</sequence>
<organism evidence="2 3">
    <name type="scientific">Symbiobacterium thermophilum (strain DSM 24528 / JCM 14929 / IAM 14863 / T)</name>
    <dbReference type="NCBI Taxonomy" id="292459"/>
    <lineage>
        <taxon>Bacteria</taxon>
        <taxon>Bacillati</taxon>
        <taxon>Bacillota</taxon>
        <taxon>Clostridia</taxon>
        <taxon>Eubacteriales</taxon>
        <taxon>Symbiobacteriaceae</taxon>
        <taxon>Symbiobacterium</taxon>
    </lineage>
</organism>
<reference evidence="2 3" key="1">
    <citation type="journal article" date="2004" name="Nucleic Acids Res.">
        <title>Genome sequence of Symbiobacterium thermophilum, an uncultivable bacterium that depends on microbial commensalism.</title>
        <authorList>
            <person name="Ueda K."/>
            <person name="Yamashita A."/>
            <person name="Ishikawa J."/>
            <person name="Shimada M."/>
            <person name="Watsuji T."/>
            <person name="Morimura K."/>
            <person name="Ikeda H."/>
            <person name="Hattori M."/>
            <person name="Beppu T."/>
        </authorList>
    </citation>
    <scope>NUCLEOTIDE SEQUENCE [LARGE SCALE GENOMIC DNA]</scope>
    <source>
        <strain evidence="3">T / IAM 14863</strain>
    </source>
</reference>
<evidence type="ECO:0000256" key="1">
    <source>
        <dbReference type="SAM" id="MobiDB-lite"/>
    </source>
</evidence>
<keyword evidence="3" id="KW-1185">Reference proteome</keyword>
<name>Q67KJ9_SYMTH</name>
<dbReference type="Proteomes" id="UP000000417">
    <property type="component" value="Chromosome"/>
</dbReference>
<evidence type="ECO:0000313" key="2">
    <source>
        <dbReference type="EMBL" id="BAD41799.1"/>
    </source>
</evidence>
<dbReference type="STRING" id="292459.STH2814"/>